<proteinExistence type="predicted"/>
<dbReference type="Proteomes" id="UP000522688">
    <property type="component" value="Unassembled WGS sequence"/>
</dbReference>
<dbReference type="Pfam" id="PF00583">
    <property type="entry name" value="Acetyltransf_1"/>
    <property type="match status" value="1"/>
</dbReference>
<dbReference type="InterPro" id="IPR016181">
    <property type="entry name" value="Acyl_CoA_acyltransferase"/>
</dbReference>
<organism evidence="5 8">
    <name type="scientific">Frigoribacterium faeni</name>
    <dbReference type="NCBI Taxonomy" id="145483"/>
    <lineage>
        <taxon>Bacteria</taxon>
        <taxon>Bacillati</taxon>
        <taxon>Actinomycetota</taxon>
        <taxon>Actinomycetes</taxon>
        <taxon>Micrococcales</taxon>
        <taxon>Microbacteriaceae</taxon>
        <taxon>Frigoribacterium</taxon>
    </lineage>
</organism>
<dbReference type="CDD" id="cd04301">
    <property type="entry name" value="NAT_SF"/>
    <property type="match status" value="1"/>
</dbReference>
<protein>
    <submittedName>
        <fullName evidence="5">Ribosomal-protein-alanine acetyltransferase</fullName>
    </submittedName>
</protein>
<dbReference type="NCBIfam" id="TIGR01575">
    <property type="entry name" value="rimI"/>
    <property type="match status" value="1"/>
</dbReference>
<dbReference type="EMBL" id="BJUV01000006">
    <property type="protein sequence ID" value="GEK82588.1"/>
    <property type="molecule type" value="Genomic_DNA"/>
</dbReference>
<evidence type="ECO:0000313" key="5">
    <source>
        <dbReference type="EMBL" id="MBA8814033.1"/>
    </source>
</evidence>
<evidence type="ECO:0000313" key="6">
    <source>
        <dbReference type="EMBL" id="MBA8814887.1"/>
    </source>
</evidence>
<evidence type="ECO:0000313" key="4">
    <source>
        <dbReference type="EMBL" id="GEK82588.1"/>
    </source>
</evidence>
<keyword evidence="1 5" id="KW-0808">Transferase</keyword>
<dbReference type="OrthoDB" id="529907at2"/>
<evidence type="ECO:0000256" key="1">
    <source>
        <dbReference type="ARBA" id="ARBA00022679"/>
    </source>
</evidence>
<dbReference type="RefSeq" id="WP_146853393.1">
    <property type="nucleotide sequence ID" value="NZ_BAAAHR010000003.1"/>
</dbReference>
<comment type="caution">
    <text evidence="5">The sequence shown here is derived from an EMBL/GenBank/DDBJ whole genome shotgun (WGS) entry which is preliminary data.</text>
</comment>
<dbReference type="InterPro" id="IPR000182">
    <property type="entry name" value="GNAT_dom"/>
</dbReference>
<dbReference type="InterPro" id="IPR050832">
    <property type="entry name" value="Bact_Acetyltransf"/>
</dbReference>
<gene>
    <name evidence="5" type="ORF">FB463_002282</name>
    <name evidence="6" type="ORF">FB463_003164</name>
    <name evidence="4" type="ORF">FFA01_08970</name>
</gene>
<dbReference type="AlphaFoldDB" id="A0A7W3PJG8"/>
<keyword evidence="2" id="KW-0012">Acyltransferase</keyword>
<evidence type="ECO:0000313" key="7">
    <source>
        <dbReference type="Proteomes" id="UP000321154"/>
    </source>
</evidence>
<evidence type="ECO:0000313" key="8">
    <source>
        <dbReference type="Proteomes" id="UP000522688"/>
    </source>
</evidence>
<dbReference type="PROSITE" id="PS51186">
    <property type="entry name" value="GNAT"/>
    <property type="match status" value="1"/>
</dbReference>
<reference evidence="5 8" key="2">
    <citation type="submission" date="2020-07" db="EMBL/GenBank/DDBJ databases">
        <title>Sequencing the genomes of 1000 actinobacteria strains.</title>
        <authorList>
            <person name="Klenk H.-P."/>
        </authorList>
    </citation>
    <scope>NUCLEOTIDE SEQUENCE [LARGE SCALE GENOMIC DNA]</scope>
    <source>
        <strain evidence="5 8">DSM 10309</strain>
    </source>
</reference>
<sequence length="181" mass="19468">MSFRLRRATPDDLDGIMALETSVFVSDAWSREGMAHELASPDGWYLVATPEAEPDDSADDTAVVGYAGLLALPGAPDADVQTIAVAPGARRHGLGRTLMTRLLDEARRRRVREVFLEVRADNPSAQRLYASLGFEQIAVRPRYYMPDAVDAFVMRLVVPPTATSLASPGASSPAPQTGPSS</sequence>
<reference evidence="4 7" key="1">
    <citation type="submission" date="2019-07" db="EMBL/GenBank/DDBJ databases">
        <title>Whole genome shotgun sequence of Frigoribacterium faeni NBRC 103066.</title>
        <authorList>
            <person name="Hosoyama A."/>
            <person name="Uohara A."/>
            <person name="Ohji S."/>
            <person name="Ichikawa N."/>
        </authorList>
    </citation>
    <scope>NUCLEOTIDE SEQUENCE [LARGE SCALE GENOMIC DNA]</scope>
    <source>
        <strain evidence="4 7">NBRC 103066</strain>
    </source>
</reference>
<dbReference type="Gene3D" id="3.40.630.30">
    <property type="match status" value="1"/>
</dbReference>
<dbReference type="EMBL" id="JACGWW010000010">
    <property type="protein sequence ID" value="MBA8814887.1"/>
    <property type="molecule type" value="Genomic_DNA"/>
</dbReference>
<evidence type="ECO:0000256" key="2">
    <source>
        <dbReference type="ARBA" id="ARBA00023315"/>
    </source>
</evidence>
<evidence type="ECO:0000259" key="3">
    <source>
        <dbReference type="PROSITE" id="PS51186"/>
    </source>
</evidence>
<accession>A0A7W3PJG8</accession>
<dbReference type="SUPFAM" id="SSF55729">
    <property type="entry name" value="Acyl-CoA N-acyltransferases (Nat)"/>
    <property type="match status" value="1"/>
</dbReference>
<dbReference type="EMBL" id="JACGWW010000002">
    <property type="protein sequence ID" value="MBA8814033.1"/>
    <property type="molecule type" value="Genomic_DNA"/>
</dbReference>
<dbReference type="PANTHER" id="PTHR43877">
    <property type="entry name" value="AMINOALKYLPHOSPHONATE N-ACETYLTRANSFERASE-RELATED-RELATED"/>
    <property type="match status" value="1"/>
</dbReference>
<dbReference type="GO" id="GO:0008080">
    <property type="term" value="F:N-acetyltransferase activity"/>
    <property type="evidence" value="ECO:0007669"/>
    <property type="project" value="InterPro"/>
</dbReference>
<keyword evidence="7" id="KW-1185">Reference proteome</keyword>
<dbReference type="InterPro" id="IPR006464">
    <property type="entry name" value="AcTrfase_RimI/Ard1"/>
</dbReference>
<feature type="domain" description="N-acetyltransferase" evidence="3">
    <location>
        <begin position="3"/>
        <end position="159"/>
    </location>
</feature>
<name>A0A7W3PJG8_9MICO</name>
<dbReference type="Proteomes" id="UP000321154">
    <property type="component" value="Unassembled WGS sequence"/>
</dbReference>